<comment type="caution">
    <text evidence="1">The sequence shown here is derived from an EMBL/GenBank/DDBJ whole genome shotgun (WGS) entry which is preliminary data.</text>
</comment>
<gene>
    <name evidence="1" type="ORF">ACFSM5_20300</name>
</gene>
<name>A0ABW5DXU2_9PROT</name>
<proteinExistence type="predicted"/>
<sequence length="239" mass="27422">MRIIYSDIQRLKSAAKHLVVCSQDIKLSAAQEALARASGYRDWHELSASSFRYTKDHASSAEIDANFIARLAGELSIDVGDVQLIVARTKLIDNQAWTDARHQACQRQLYQLVGGLTDAQIDQAKTTAIRSGETPHHEHRDCIRIAYEWLDAQVKIKSMIRKPFAIKHIIEKWAGRYVSASDVDVAAFMHPDIRGIYPYFNISSRLTEPSRRRLDNIEEAFTQRYARNYNPKIYSRKEE</sequence>
<dbReference type="EMBL" id="JBHUIP010000016">
    <property type="protein sequence ID" value="MFD2265256.1"/>
    <property type="molecule type" value="Genomic_DNA"/>
</dbReference>
<dbReference type="RefSeq" id="WP_379878428.1">
    <property type="nucleotide sequence ID" value="NZ_JBHUIP010000016.1"/>
</dbReference>
<evidence type="ECO:0000313" key="2">
    <source>
        <dbReference type="Proteomes" id="UP001597295"/>
    </source>
</evidence>
<evidence type="ECO:0000313" key="1">
    <source>
        <dbReference type="EMBL" id="MFD2265256.1"/>
    </source>
</evidence>
<reference evidence="2" key="1">
    <citation type="journal article" date="2019" name="Int. J. Syst. Evol. Microbiol.">
        <title>The Global Catalogue of Microorganisms (GCM) 10K type strain sequencing project: providing services to taxonomists for standard genome sequencing and annotation.</title>
        <authorList>
            <consortium name="The Broad Institute Genomics Platform"/>
            <consortium name="The Broad Institute Genome Sequencing Center for Infectious Disease"/>
            <person name="Wu L."/>
            <person name="Ma J."/>
        </authorList>
    </citation>
    <scope>NUCLEOTIDE SEQUENCE [LARGE SCALE GENOMIC DNA]</scope>
    <source>
        <strain evidence="2">CGMCC 1.19062</strain>
    </source>
</reference>
<keyword evidence="2" id="KW-1185">Reference proteome</keyword>
<accession>A0ABW5DXU2</accession>
<dbReference type="Proteomes" id="UP001597295">
    <property type="component" value="Unassembled WGS sequence"/>
</dbReference>
<organism evidence="1 2">
    <name type="scientific">Lacibacterium aquatile</name>
    <dbReference type="NCBI Taxonomy" id="1168082"/>
    <lineage>
        <taxon>Bacteria</taxon>
        <taxon>Pseudomonadati</taxon>
        <taxon>Pseudomonadota</taxon>
        <taxon>Alphaproteobacteria</taxon>
        <taxon>Rhodospirillales</taxon>
        <taxon>Rhodospirillaceae</taxon>
    </lineage>
</organism>
<protein>
    <submittedName>
        <fullName evidence="1">Uncharacterized protein</fullName>
    </submittedName>
</protein>